<name>A0A4U0XRL9_9PEZI</name>
<evidence type="ECO:0000313" key="3">
    <source>
        <dbReference type="EMBL" id="TKA80230.1"/>
    </source>
</evidence>
<sequence>MVDCRQASEYEETHRAGSDGEPDESPRIREDQREFEEPHRESSGGEQDEPEQIEEDQRGYEETTPMPDQQGHQQFGQQYREVSPEPVEATAASLSPSRQRAEDVSRTMEEARQLMRRIRKTTVNSTAVLRRATGATQRVFEQLQMVFEWMTDWAADVSGRDRTLTEMHDDFADEMVNVKRKSERLQETIASVSESADFRAELRNAFRRAKSEPNGHELQDGLNRLEQKFKDVVGASQQAGVIAQLKDDLAARDKTLQRQLQTIADRDHKIQQLEQELSAMRDSAPLGGYEDQVDVEEGVAIERDVFRRRPSQPSPTRQSVPRGMFTPADSSSFELTRKRVPPSPLASTPKRTSVLRTRGHSRSPPSMIPVARPKVLPVLLSQAMPHSQGDEASPQHDRRSSRQASAAPSTAGAATISSAAKSSMPSKMVTAALRTPSNSGKLASSSKKAPLSKRRTKAAGETEADATPASLDQVLAEMHLYHPTVPGNRVEAADMSPELMAILAPSLEIFQDPDHFKSLQTGSRKVTCARERAVAAAKAARCPVLADHSLSLARVAQR</sequence>
<evidence type="ECO:0000256" key="1">
    <source>
        <dbReference type="SAM" id="Coils"/>
    </source>
</evidence>
<evidence type="ECO:0000256" key="2">
    <source>
        <dbReference type="SAM" id="MobiDB-lite"/>
    </source>
</evidence>
<feature type="region of interest" description="Disordered" evidence="2">
    <location>
        <begin position="1"/>
        <end position="104"/>
    </location>
</feature>
<feature type="compositionally biased region" description="Polar residues" evidence="2">
    <location>
        <begin position="345"/>
        <end position="355"/>
    </location>
</feature>
<keyword evidence="4" id="KW-1185">Reference proteome</keyword>
<feature type="region of interest" description="Disordered" evidence="2">
    <location>
        <begin position="306"/>
        <end position="371"/>
    </location>
</feature>
<feature type="compositionally biased region" description="Basic and acidic residues" evidence="2">
    <location>
        <begin position="1"/>
        <end position="43"/>
    </location>
</feature>
<dbReference type="EMBL" id="NAJQ01000074">
    <property type="protein sequence ID" value="TKA80230.1"/>
    <property type="molecule type" value="Genomic_DNA"/>
</dbReference>
<protein>
    <submittedName>
        <fullName evidence="3">Uncharacterized protein</fullName>
    </submittedName>
</protein>
<proteinExistence type="predicted"/>
<feature type="compositionally biased region" description="Low complexity" evidence="2">
    <location>
        <begin position="402"/>
        <end position="428"/>
    </location>
</feature>
<feature type="compositionally biased region" description="Low complexity" evidence="2">
    <location>
        <begin position="436"/>
        <end position="449"/>
    </location>
</feature>
<accession>A0A4U0XRL9</accession>
<dbReference type="Proteomes" id="UP000309340">
    <property type="component" value="Unassembled WGS sequence"/>
</dbReference>
<keyword evidence="1" id="KW-0175">Coiled coil</keyword>
<reference evidence="3 4" key="1">
    <citation type="submission" date="2017-03" db="EMBL/GenBank/DDBJ databases">
        <title>Genomes of endolithic fungi from Antarctica.</title>
        <authorList>
            <person name="Coleine C."/>
            <person name="Masonjones S."/>
            <person name="Stajich J.E."/>
        </authorList>
    </citation>
    <scope>NUCLEOTIDE SEQUENCE [LARGE SCALE GENOMIC DNA]</scope>
    <source>
        <strain evidence="3 4">CCFEE 5184</strain>
    </source>
</reference>
<comment type="caution">
    <text evidence="3">The sequence shown here is derived from an EMBL/GenBank/DDBJ whole genome shotgun (WGS) entry which is preliminary data.</text>
</comment>
<organism evidence="3 4">
    <name type="scientific">Friedmanniomyces simplex</name>
    <dbReference type="NCBI Taxonomy" id="329884"/>
    <lineage>
        <taxon>Eukaryota</taxon>
        <taxon>Fungi</taxon>
        <taxon>Dikarya</taxon>
        <taxon>Ascomycota</taxon>
        <taxon>Pezizomycotina</taxon>
        <taxon>Dothideomycetes</taxon>
        <taxon>Dothideomycetidae</taxon>
        <taxon>Mycosphaerellales</taxon>
        <taxon>Teratosphaeriaceae</taxon>
        <taxon>Friedmanniomyces</taxon>
    </lineage>
</organism>
<feature type="region of interest" description="Disordered" evidence="2">
    <location>
        <begin position="385"/>
        <end position="468"/>
    </location>
</feature>
<feature type="coiled-coil region" evidence="1">
    <location>
        <begin position="256"/>
        <end position="283"/>
    </location>
</feature>
<gene>
    <name evidence="3" type="ORF">B0A55_04147</name>
</gene>
<dbReference type="AlphaFoldDB" id="A0A4U0XRL9"/>
<feature type="compositionally biased region" description="Low complexity" evidence="2">
    <location>
        <begin position="69"/>
        <end position="78"/>
    </location>
</feature>
<evidence type="ECO:0000313" key="4">
    <source>
        <dbReference type="Proteomes" id="UP000309340"/>
    </source>
</evidence>